<dbReference type="RefSeq" id="WP_157688698.1">
    <property type="nucleotide sequence ID" value="NZ_CP034345.1"/>
</dbReference>
<dbReference type="Proteomes" id="UP000428325">
    <property type="component" value="Chromosome"/>
</dbReference>
<evidence type="ECO:0000256" key="1">
    <source>
        <dbReference type="ARBA" id="ARBA00022729"/>
    </source>
</evidence>
<dbReference type="EMBL" id="CP034345">
    <property type="protein sequence ID" value="QGX94451.1"/>
    <property type="molecule type" value="Genomic_DNA"/>
</dbReference>
<organism evidence="3 4">
    <name type="scientific">Haloplanus rallus</name>
    <dbReference type="NCBI Taxonomy" id="1816183"/>
    <lineage>
        <taxon>Archaea</taxon>
        <taxon>Methanobacteriati</taxon>
        <taxon>Methanobacteriota</taxon>
        <taxon>Stenosarchaea group</taxon>
        <taxon>Halobacteria</taxon>
        <taxon>Halobacteriales</taxon>
        <taxon>Haloferacaceae</taxon>
        <taxon>Haloplanus</taxon>
    </lineage>
</organism>
<evidence type="ECO:0000313" key="3">
    <source>
        <dbReference type="EMBL" id="QGX94451.1"/>
    </source>
</evidence>
<dbReference type="PANTHER" id="PTHR15124:SF27">
    <property type="entry name" value="MIGRATION AND INVASION ENHANCER 1"/>
    <property type="match status" value="1"/>
</dbReference>
<dbReference type="PANTHER" id="PTHR15124">
    <property type="entry name" value="SELENOPROTEIN W"/>
    <property type="match status" value="1"/>
</dbReference>
<dbReference type="InterPro" id="IPR051441">
    <property type="entry name" value="SelW_related"/>
</dbReference>
<gene>
    <name evidence="3" type="ORF">EI982_06440</name>
</gene>
<evidence type="ECO:0000313" key="4">
    <source>
        <dbReference type="Proteomes" id="UP000428325"/>
    </source>
</evidence>
<reference evidence="3 4" key="1">
    <citation type="submission" date="2018-12" db="EMBL/GenBank/DDBJ databases">
        <title>Complete genome sequence of Haloplanus rallus MBLA0036.</title>
        <authorList>
            <person name="Nam Y.-d."/>
            <person name="Kang J."/>
            <person name="Chung W.-H."/>
            <person name="Park Y.S."/>
        </authorList>
    </citation>
    <scope>NUCLEOTIDE SEQUENCE [LARGE SCALE GENOMIC DNA]</scope>
    <source>
        <strain evidence="3 4">MBLA0036</strain>
    </source>
</reference>
<dbReference type="NCBIfam" id="TIGR04126">
    <property type="entry name" value="PGF_CTERM"/>
    <property type="match status" value="1"/>
</dbReference>
<dbReference type="GO" id="GO:0005886">
    <property type="term" value="C:plasma membrane"/>
    <property type="evidence" value="ECO:0007669"/>
    <property type="project" value="UniProtKB-SubCell"/>
</dbReference>
<dbReference type="GeneID" id="99245737"/>
<feature type="compositionally biased region" description="Low complexity" evidence="2">
    <location>
        <begin position="221"/>
        <end position="293"/>
    </location>
</feature>
<feature type="region of interest" description="Disordered" evidence="2">
    <location>
        <begin position="208"/>
        <end position="293"/>
    </location>
</feature>
<protein>
    <submittedName>
        <fullName evidence="3">PGF-CTERM sorting domain-containing protein</fullName>
    </submittedName>
</protein>
<dbReference type="GO" id="GO:0030115">
    <property type="term" value="C:S-layer"/>
    <property type="evidence" value="ECO:0007669"/>
    <property type="project" value="UniProtKB-SubCell"/>
</dbReference>
<dbReference type="OrthoDB" id="343093at2157"/>
<dbReference type="KEGG" id="hra:EI982_06440"/>
<dbReference type="AlphaFoldDB" id="A0A6B9F837"/>
<sequence>MRPASPSGSRTVLVCTVAGLLLVGSVGLAVAVDEPRDAPADTSPPVTVYVSESLDISSVQLTGGGTLGTGEKTFVATSGNGAFSVFAEDASFDGVDPGSYDADADGDDRADLLVVRPRITDLEVRNERGVDVAGDTVDADDFEEVRITAEYNFAEADRLDVTVESPDDVDLAGNRRITESGGTVTVDTSGAVRGTYRITVEGSDVDDGSRTVEVTVGGGRTATATPTATATSTPEPTPTPTATATSTPEPTPTPTATATSTPEPTPTPTATDAPTATRTPTATESSGDGFAPVGAVVALLTVAGVARRRE</sequence>
<dbReference type="InterPro" id="IPR026371">
    <property type="entry name" value="PGF_CTERM"/>
</dbReference>
<name>A0A6B9F837_9EURY</name>
<keyword evidence="1" id="KW-0732">Signal</keyword>
<keyword evidence="4" id="KW-1185">Reference proteome</keyword>
<accession>A0A6B9F837</accession>
<evidence type="ECO:0000256" key="2">
    <source>
        <dbReference type="SAM" id="MobiDB-lite"/>
    </source>
</evidence>
<proteinExistence type="predicted"/>